<name>A0A0S8GGU0_UNCW3</name>
<dbReference type="PANTHER" id="PTHR48109:SF3">
    <property type="entry name" value="SLL0744 PROTEIN"/>
    <property type="match status" value="1"/>
</dbReference>
<evidence type="ECO:0000313" key="9">
    <source>
        <dbReference type="Proteomes" id="UP000051096"/>
    </source>
</evidence>
<keyword evidence="4" id="KW-0288">FMN</keyword>
<evidence type="ECO:0000256" key="5">
    <source>
        <dbReference type="ARBA" id="ARBA00022975"/>
    </source>
</evidence>
<feature type="domain" description="Dihydroorotate dehydrogenase catalytic" evidence="7">
    <location>
        <begin position="4"/>
        <end position="288"/>
    </location>
</feature>
<evidence type="ECO:0000256" key="4">
    <source>
        <dbReference type="ARBA" id="ARBA00022643"/>
    </source>
</evidence>
<evidence type="ECO:0000256" key="3">
    <source>
        <dbReference type="ARBA" id="ARBA00022630"/>
    </source>
</evidence>
<dbReference type="AlphaFoldDB" id="A0A0S8GGU0"/>
<organism evidence="8 9">
    <name type="scientific">candidate division WOR_3 bacterium SM23_60</name>
    <dbReference type="NCBI Taxonomy" id="1703780"/>
    <lineage>
        <taxon>Bacteria</taxon>
        <taxon>Bacteria division WOR-3</taxon>
    </lineage>
</organism>
<dbReference type="SUPFAM" id="SSF51395">
    <property type="entry name" value="FMN-linked oxidoreductases"/>
    <property type="match status" value="1"/>
</dbReference>
<dbReference type="Pfam" id="PF01180">
    <property type="entry name" value="DHO_dh"/>
    <property type="match status" value="1"/>
</dbReference>
<evidence type="ECO:0000256" key="6">
    <source>
        <dbReference type="ARBA" id="ARBA00023002"/>
    </source>
</evidence>
<accession>A0A0S8GGU0</accession>
<dbReference type="InterPro" id="IPR012135">
    <property type="entry name" value="Dihydroorotate_DH_1_2"/>
</dbReference>
<dbReference type="CDD" id="cd04739">
    <property type="entry name" value="DHOD_like"/>
    <property type="match status" value="1"/>
</dbReference>
<evidence type="ECO:0000256" key="2">
    <source>
        <dbReference type="ARBA" id="ARBA00004725"/>
    </source>
</evidence>
<evidence type="ECO:0000256" key="1">
    <source>
        <dbReference type="ARBA" id="ARBA00001917"/>
    </source>
</evidence>
<dbReference type="InterPro" id="IPR013785">
    <property type="entry name" value="Aldolase_TIM"/>
</dbReference>
<sequence length="327" mass="35873">MAELTTQYMGLTLSNPIIVASCSLTKSVDGVRACADAGAGAVVLKSLFEEQIKADVKELERNIWIAGHPEAVDYVRNIGLTLGPRQYLNLIEQAKQKVSIPIIASINCVSPGHWVDYAQSIANAGADALELNISVMPVEPERSSEEIERMHFRILEDVKKRIALPVAVKLGPYFTSMARIAAELSRRGAAALVLFNRFYQPDINIDKMHLVAGYRFSSPEEMNVSLRWIALLTGRVACDFAASTGVHDGTGVIKQLLAGANAVQVCSALYVNGVPYIETILAQVNEWMEQHAFVSLDEVRGKLSQSASDRPELYERVQYIKALVGIE</sequence>
<dbReference type="GO" id="GO:0006207">
    <property type="term" value="P:'de novo' pyrimidine nucleobase biosynthetic process"/>
    <property type="evidence" value="ECO:0007669"/>
    <property type="project" value="TreeGrafter"/>
</dbReference>
<dbReference type="InterPro" id="IPR005720">
    <property type="entry name" value="Dihydroorotate_DH_cat"/>
</dbReference>
<dbReference type="Proteomes" id="UP000051096">
    <property type="component" value="Unassembled WGS sequence"/>
</dbReference>
<protein>
    <recommendedName>
        <fullName evidence="7">Dihydroorotate dehydrogenase catalytic domain-containing protein</fullName>
    </recommendedName>
</protein>
<dbReference type="PIRSF" id="PIRSF000164">
    <property type="entry name" value="DHO_oxidase"/>
    <property type="match status" value="1"/>
</dbReference>
<dbReference type="EMBL" id="LJUO01000039">
    <property type="protein sequence ID" value="KPK72174.1"/>
    <property type="molecule type" value="Genomic_DNA"/>
</dbReference>
<comment type="pathway">
    <text evidence="2">Pyrimidine metabolism; UMP biosynthesis via de novo pathway.</text>
</comment>
<dbReference type="PANTHER" id="PTHR48109">
    <property type="entry name" value="DIHYDROOROTATE DEHYDROGENASE (QUINONE), MITOCHONDRIAL-RELATED"/>
    <property type="match status" value="1"/>
</dbReference>
<dbReference type="GO" id="GO:0004152">
    <property type="term" value="F:dihydroorotate dehydrogenase activity"/>
    <property type="evidence" value="ECO:0007669"/>
    <property type="project" value="InterPro"/>
</dbReference>
<dbReference type="InterPro" id="IPR050074">
    <property type="entry name" value="DHO_dehydrogenase"/>
</dbReference>
<keyword evidence="3" id="KW-0285">Flavoprotein</keyword>
<keyword evidence="5" id="KW-0665">Pyrimidine biosynthesis</keyword>
<dbReference type="UniPathway" id="UPA00070"/>
<evidence type="ECO:0000313" key="8">
    <source>
        <dbReference type="EMBL" id="KPK72174.1"/>
    </source>
</evidence>
<dbReference type="GO" id="GO:0005737">
    <property type="term" value="C:cytoplasm"/>
    <property type="evidence" value="ECO:0007669"/>
    <property type="project" value="InterPro"/>
</dbReference>
<proteinExistence type="predicted"/>
<evidence type="ECO:0000259" key="7">
    <source>
        <dbReference type="Pfam" id="PF01180"/>
    </source>
</evidence>
<dbReference type="Gene3D" id="3.20.20.70">
    <property type="entry name" value="Aldolase class I"/>
    <property type="match status" value="1"/>
</dbReference>
<comment type="cofactor">
    <cofactor evidence="1">
        <name>FMN</name>
        <dbReference type="ChEBI" id="CHEBI:58210"/>
    </cofactor>
</comment>
<keyword evidence="6" id="KW-0560">Oxidoreductase</keyword>
<gene>
    <name evidence="8" type="ORF">AMJ87_05525</name>
</gene>
<reference evidence="8 9" key="1">
    <citation type="journal article" date="2015" name="Microbiome">
        <title>Genomic resolution of linkages in carbon, nitrogen, and sulfur cycling among widespread estuary sediment bacteria.</title>
        <authorList>
            <person name="Baker B.J."/>
            <person name="Lazar C.S."/>
            <person name="Teske A.P."/>
            <person name="Dick G.J."/>
        </authorList>
    </citation>
    <scope>NUCLEOTIDE SEQUENCE [LARGE SCALE GENOMIC DNA]</scope>
    <source>
        <strain evidence="8">SM23_60</strain>
    </source>
</reference>
<comment type="caution">
    <text evidence="8">The sequence shown here is derived from an EMBL/GenBank/DDBJ whole genome shotgun (WGS) entry which is preliminary data.</text>
</comment>
<dbReference type="NCBIfam" id="NF005741">
    <property type="entry name" value="PRK07565.1"/>
    <property type="match status" value="1"/>
</dbReference>
<dbReference type="GO" id="GO:0044205">
    <property type="term" value="P:'de novo' UMP biosynthetic process"/>
    <property type="evidence" value="ECO:0007669"/>
    <property type="project" value="UniProtKB-UniPathway"/>
</dbReference>